<keyword evidence="1" id="KW-0812">Transmembrane</keyword>
<sequence length="115" mass="12759">MIEYYYKFLLCLSALTMCCFLMLMIVFVLGHNNHGLKEKQEALNEKQQAWQSFSVAHHCKVIAYKEGYSSVGATSGVGLTTSGHLAAMSGSTDTKTPSQTAYSCDNGVTYWRNNE</sequence>
<keyword evidence="2" id="KW-0614">Plasmid</keyword>
<dbReference type="Proteomes" id="UP000324536">
    <property type="component" value="Plasmid unnamed1"/>
</dbReference>
<keyword evidence="3" id="KW-1185">Reference proteome</keyword>
<organism evidence="2 3">
    <name type="scientific">Acetobacter vaccinii</name>
    <dbReference type="NCBI Taxonomy" id="2592655"/>
    <lineage>
        <taxon>Bacteria</taxon>
        <taxon>Pseudomonadati</taxon>
        <taxon>Pseudomonadota</taxon>
        <taxon>Alphaproteobacteria</taxon>
        <taxon>Acetobacterales</taxon>
        <taxon>Acetobacteraceae</taxon>
        <taxon>Acetobacter</taxon>
    </lineage>
</organism>
<name>A0A5C1YRW5_9PROT</name>
<dbReference type="OrthoDB" id="7069348at2"/>
<proteinExistence type="predicted"/>
<evidence type="ECO:0000313" key="3">
    <source>
        <dbReference type="Proteomes" id="UP000324536"/>
    </source>
</evidence>
<dbReference type="AlphaFoldDB" id="A0A5C1YRW5"/>
<accession>A0A5C1YRW5</accession>
<gene>
    <name evidence="2" type="ORF">FLP30_12980</name>
</gene>
<dbReference type="KEGG" id="acek:FLP30_12980"/>
<evidence type="ECO:0000256" key="1">
    <source>
        <dbReference type="SAM" id="Phobius"/>
    </source>
</evidence>
<feature type="transmembrane region" description="Helical" evidence="1">
    <location>
        <begin position="6"/>
        <end position="29"/>
    </location>
</feature>
<reference evidence="2 3" key="1">
    <citation type="submission" date="2019-09" db="EMBL/GenBank/DDBJ databases">
        <title>Genome sequencing of strain KACC 21233.</title>
        <authorList>
            <person name="Heo J."/>
            <person name="Kim S.-J."/>
            <person name="Kim J.-S."/>
            <person name="Hong S.-B."/>
            <person name="Kwon S.-W."/>
        </authorList>
    </citation>
    <scope>NUCLEOTIDE SEQUENCE [LARGE SCALE GENOMIC DNA]</scope>
    <source>
        <strain evidence="2 3">KACC 21233</strain>
        <plasmid evidence="2 3">unnamed1</plasmid>
    </source>
</reference>
<geneLocation type="plasmid" evidence="2">
    <name>unnamed1</name>
</geneLocation>
<keyword evidence="1" id="KW-1133">Transmembrane helix</keyword>
<dbReference type="EMBL" id="CP043507">
    <property type="protein sequence ID" value="QEO18791.1"/>
    <property type="molecule type" value="Genomic_DNA"/>
</dbReference>
<evidence type="ECO:0000313" key="2">
    <source>
        <dbReference type="EMBL" id="QEO18791.1"/>
    </source>
</evidence>
<protein>
    <submittedName>
        <fullName evidence="2">Uncharacterized protein</fullName>
    </submittedName>
</protein>
<keyword evidence="1" id="KW-0472">Membrane</keyword>
<dbReference type="RefSeq" id="WP_149280448.1">
    <property type="nucleotide sequence ID" value="NZ_CP043507.1"/>
</dbReference>